<dbReference type="Proteomes" id="UP001652625">
    <property type="component" value="Chromosome 10"/>
</dbReference>
<name>A0ABM4CR94_HYDVU</name>
<evidence type="ECO:0000313" key="9">
    <source>
        <dbReference type="Proteomes" id="UP001652625"/>
    </source>
</evidence>
<dbReference type="RefSeq" id="XP_065664391.1">
    <property type="nucleotide sequence ID" value="XM_065808319.1"/>
</dbReference>
<evidence type="ECO:0000256" key="6">
    <source>
        <dbReference type="ARBA" id="ARBA00022801"/>
    </source>
</evidence>
<accession>A0ABM4CR94</accession>
<evidence type="ECO:0000256" key="3">
    <source>
        <dbReference type="ARBA" id="ARBA00006958"/>
    </source>
</evidence>
<evidence type="ECO:0000256" key="4">
    <source>
        <dbReference type="ARBA" id="ARBA00022722"/>
    </source>
</evidence>
<keyword evidence="9" id="KW-1185">Reference proteome</keyword>
<evidence type="ECO:0000256" key="7">
    <source>
        <dbReference type="ARBA" id="ARBA00023242"/>
    </source>
</evidence>
<comment type="cofactor">
    <cofactor evidence="1">
        <name>a divalent metal cation</name>
        <dbReference type="ChEBI" id="CHEBI:60240"/>
    </cofactor>
</comment>
<keyword evidence="7" id="KW-0539">Nucleus</keyword>
<reference evidence="10" key="1">
    <citation type="submission" date="2025-08" db="UniProtKB">
        <authorList>
            <consortium name="RefSeq"/>
        </authorList>
    </citation>
    <scope>IDENTIFICATION</scope>
</reference>
<dbReference type="GeneID" id="136086052"/>
<dbReference type="InterPro" id="IPR045249">
    <property type="entry name" value="HARBI1-like"/>
</dbReference>
<dbReference type="Pfam" id="PF13359">
    <property type="entry name" value="DDE_Tnp_4"/>
    <property type="match status" value="1"/>
</dbReference>
<evidence type="ECO:0000313" key="10">
    <source>
        <dbReference type="RefSeq" id="XP_065664391.1"/>
    </source>
</evidence>
<feature type="domain" description="DDE Tnp4" evidence="8">
    <location>
        <begin position="134"/>
        <end position="270"/>
    </location>
</feature>
<evidence type="ECO:0000256" key="2">
    <source>
        <dbReference type="ARBA" id="ARBA00004123"/>
    </source>
</evidence>
<comment type="similarity">
    <text evidence="3">Belongs to the HARBI1 family.</text>
</comment>
<keyword evidence="5" id="KW-0479">Metal-binding</keyword>
<protein>
    <submittedName>
        <fullName evidence="10">Uncharacterized protein LOC136086052</fullName>
    </submittedName>
</protein>
<dbReference type="PANTHER" id="PTHR22930:SF269">
    <property type="entry name" value="NUCLEASE HARBI1-LIKE PROTEIN"/>
    <property type="match status" value="1"/>
</dbReference>
<organism evidence="9 10">
    <name type="scientific">Hydra vulgaris</name>
    <name type="common">Hydra</name>
    <name type="synonym">Hydra attenuata</name>
    <dbReference type="NCBI Taxonomy" id="6087"/>
    <lineage>
        <taxon>Eukaryota</taxon>
        <taxon>Metazoa</taxon>
        <taxon>Cnidaria</taxon>
        <taxon>Hydrozoa</taxon>
        <taxon>Hydroidolina</taxon>
        <taxon>Anthoathecata</taxon>
        <taxon>Aplanulata</taxon>
        <taxon>Hydridae</taxon>
        <taxon>Hydra</taxon>
    </lineage>
</organism>
<evidence type="ECO:0000259" key="8">
    <source>
        <dbReference type="Pfam" id="PF13359"/>
    </source>
</evidence>
<sequence length="280" mass="32116">MWMRRIFMERSQKGLFNVLVKDLKLFDSVYFFQSFRMSSQTFEILLSWVAPFISKSSLRRAVATAEERLCIALSYLVTGDVQITIAIRYLLAPSSQKEWLEISSELYERWNFPHCLGAIDGKHVIVQSPAEVAQSKCNAKYEFTLVDIGGSGRQSDGGIYNNNKVGSTIVNNLLNFPNPSCISGYSKSIIFPYTFLADEAFALKPHMMRPYPRSTNLDKTVFNYRLSRGRRVIEYSFGVLASRFRLFRRPIVLKVENVKIVVKANVALHNFLMKIRLIIP</sequence>
<proteinExistence type="inferred from homology"/>
<dbReference type="InterPro" id="IPR027806">
    <property type="entry name" value="HARBI1_dom"/>
</dbReference>
<evidence type="ECO:0000256" key="5">
    <source>
        <dbReference type="ARBA" id="ARBA00022723"/>
    </source>
</evidence>
<evidence type="ECO:0000256" key="1">
    <source>
        <dbReference type="ARBA" id="ARBA00001968"/>
    </source>
</evidence>
<keyword evidence="4" id="KW-0540">Nuclease</keyword>
<gene>
    <name evidence="10" type="primary">LOC136086052</name>
</gene>
<comment type="subcellular location">
    <subcellularLocation>
        <location evidence="2">Nucleus</location>
    </subcellularLocation>
</comment>
<dbReference type="PANTHER" id="PTHR22930">
    <property type="match status" value="1"/>
</dbReference>
<keyword evidence="6" id="KW-0378">Hydrolase</keyword>